<dbReference type="EMBL" id="PFFQ01000053">
    <property type="protein sequence ID" value="PIW15283.1"/>
    <property type="molecule type" value="Genomic_DNA"/>
</dbReference>
<feature type="transmembrane region" description="Helical" evidence="1">
    <location>
        <begin position="57"/>
        <end position="77"/>
    </location>
</feature>
<proteinExistence type="predicted"/>
<organism evidence="2 3">
    <name type="scientific">bacterium (Candidatus Blackallbacteria) CG17_big_fil_post_rev_8_21_14_2_50_48_46</name>
    <dbReference type="NCBI Taxonomy" id="2014261"/>
    <lineage>
        <taxon>Bacteria</taxon>
        <taxon>Candidatus Blackallbacteria</taxon>
    </lineage>
</organism>
<feature type="transmembrane region" description="Helical" evidence="1">
    <location>
        <begin position="89"/>
        <end position="110"/>
    </location>
</feature>
<sequence length="177" mass="16549">MSTITAVSNTPLLNTPVQAPKAAPQQTAPVTENKALLKDSNDITELKRGMVPTLKGAGAGALGGAMAAGVPLALMALGSHGEGKGWAQLFALAGAMGGAVTGGLAGGVAANTTESKLKGAAVGAGVGALVGGLALAGKNLSSGNIKDAVAVGVLGAVVGGVTGAAGGLAGAMTASRK</sequence>
<evidence type="ECO:0000313" key="2">
    <source>
        <dbReference type="EMBL" id="PIW15283.1"/>
    </source>
</evidence>
<protein>
    <recommendedName>
        <fullName evidence="4">Glycine zipper domain-containing protein</fullName>
    </recommendedName>
</protein>
<dbReference type="AlphaFoldDB" id="A0A2M7G0Z3"/>
<feature type="transmembrane region" description="Helical" evidence="1">
    <location>
        <begin position="148"/>
        <end position="171"/>
    </location>
</feature>
<evidence type="ECO:0000256" key="1">
    <source>
        <dbReference type="SAM" id="Phobius"/>
    </source>
</evidence>
<keyword evidence="1" id="KW-1133">Transmembrane helix</keyword>
<evidence type="ECO:0008006" key="4">
    <source>
        <dbReference type="Google" id="ProtNLM"/>
    </source>
</evidence>
<feature type="transmembrane region" description="Helical" evidence="1">
    <location>
        <begin position="117"/>
        <end position="136"/>
    </location>
</feature>
<dbReference type="Proteomes" id="UP000231019">
    <property type="component" value="Unassembled WGS sequence"/>
</dbReference>
<reference evidence="2 3" key="1">
    <citation type="submission" date="2017-09" db="EMBL/GenBank/DDBJ databases">
        <title>Depth-based differentiation of microbial function through sediment-hosted aquifers and enrichment of novel symbionts in the deep terrestrial subsurface.</title>
        <authorList>
            <person name="Probst A.J."/>
            <person name="Ladd B."/>
            <person name="Jarett J.K."/>
            <person name="Geller-Mcgrath D.E."/>
            <person name="Sieber C.M."/>
            <person name="Emerson J.B."/>
            <person name="Anantharaman K."/>
            <person name="Thomas B.C."/>
            <person name="Malmstrom R."/>
            <person name="Stieglmeier M."/>
            <person name="Klingl A."/>
            <person name="Woyke T."/>
            <person name="Ryan C.M."/>
            <person name="Banfield J.F."/>
        </authorList>
    </citation>
    <scope>NUCLEOTIDE SEQUENCE [LARGE SCALE GENOMIC DNA]</scope>
    <source>
        <strain evidence="2">CG17_big_fil_post_rev_8_21_14_2_50_48_46</strain>
    </source>
</reference>
<keyword evidence="1" id="KW-0812">Transmembrane</keyword>
<evidence type="ECO:0000313" key="3">
    <source>
        <dbReference type="Proteomes" id="UP000231019"/>
    </source>
</evidence>
<gene>
    <name evidence="2" type="ORF">COW36_17865</name>
</gene>
<keyword evidence="1" id="KW-0472">Membrane</keyword>
<comment type="caution">
    <text evidence="2">The sequence shown here is derived from an EMBL/GenBank/DDBJ whole genome shotgun (WGS) entry which is preliminary data.</text>
</comment>
<name>A0A2M7G0Z3_9BACT</name>
<accession>A0A2M7G0Z3</accession>